<keyword evidence="3" id="KW-1185">Reference proteome</keyword>
<comment type="caution">
    <text evidence="2">The sequence shown here is derived from an EMBL/GenBank/DDBJ whole genome shotgun (WGS) entry which is preliminary data.</text>
</comment>
<feature type="domain" description="Helitron helicase-like" evidence="1">
    <location>
        <begin position="25"/>
        <end position="138"/>
    </location>
</feature>
<dbReference type="Proteomes" id="UP001627154">
    <property type="component" value="Unassembled WGS sequence"/>
</dbReference>
<accession>A0ABD2WBD7</accession>
<dbReference type="EMBL" id="JBJJXI010000122">
    <property type="protein sequence ID" value="KAL3389839.1"/>
    <property type="molecule type" value="Genomic_DNA"/>
</dbReference>
<proteinExistence type="predicted"/>
<protein>
    <recommendedName>
        <fullName evidence="1">Helitron helicase-like domain-containing protein</fullName>
    </recommendedName>
</protein>
<evidence type="ECO:0000259" key="1">
    <source>
        <dbReference type="Pfam" id="PF14214"/>
    </source>
</evidence>
<name>A0ABD2WBD7_9HYME</name>
<evidence type="ECO:0000313" key="2">
    <source>
        <dbReference type="EMBL" id="KAL3389839.1"/>
    </source>
</evidence>
<organism evidence="2 3">
    <name type="scientific">Trichogramma kaykai</name>
    <dbReference type="NCBI Taxonomy" id="54128"/>
    <lineage>
        <taxon>Eukaryota</taxon>
        <taxon>Metazoa</taxon>
        <taxon>Ecdysozoa</taxon>
        <taxon>Arthropoda</taxon>
        <taxon>Hexapoda</taxon>
        <taxon>Insecta</taxon>
        <taxon>Pterygota</taxon>
        <taxon>Neoptera</taxon>
        <taxon>Endopterygota</taxon>
        <taxon>Hymenoptera</taxon>
        <taxon>Apocrita</taxon>
        <taxon>Proctotrupomorpha</taxon>
        <taxon>Chalcidoidea</taxon>
        <taxon>Trichogrammatidae</taxon>
        <taxon>Trichogramma</taxon>
    </lineage>
</organism>
<dbReference type="InterPro" id="IPR025476">
    <property type="entry name" value="Helitron_helicase-like"/>
</dbReference>
<dbReference type="AlphaFoldDB" id="A0ABD2WBD7"/>
<reference evidence="2 3" key="1">
    <citation type="journal article" date="2024" name="bioRxiv">
        <title>A reference genome for Trichogramma kaykai: A tiny desert-dwelling parasitoid wasp with competing sex-ratio distorters.</title>
        <authorList>
            <person name="Culotta J."/>
            <person name="Lindsey A.R."/>
        </authorList>
    </citation>
    <scope>NUCLEOTIDE SEQUENCE [LARGE SCALE GENOMIC DNA]</scope>
    <source>
        <strain evidence="2 3">KSX58</strain>
    </source>
</reference>
<evidence type="ECO:0000313" key="3">
    <source>
        <dbReference type="Proteomes" id="UP001627154"/>
    </source>
</evidence>
<dbReference type="Pfam" id="PF14214">
    <property type="entry name" value="Helitron_like_N"/>
    <property type="match status" value="1"/>
</dbReference>
<gene>
    <name evidence="2" type="ORF">TKK_015199</name>
</gene>
<sequence length="348" mass="40734">MRQLNGGIFHKLNITNPNYKCTAGELREKINNTEYSSNIMNIFARLRGTQVYWSRVRNDINCMMYEYGLVTWFITFSPGEWINELITADPVSSSIYIYHTFKATLAYILSPDNPIAHVAHYYYTCEFQGRSMPHYHCLFWIKDAPIYGTSTNQEVSEFTLRYVTCRIPNRKTSPELYRRVMNYQQHKHNSYCMRSKKTSTGITKNCRFRFPRPITETLVLRSIETSIANRRKQKRKNRFYDLPRGKEEYATNDYMPSLLILWEGNMDAQYISESSLVISKYISKYGTKGEKGSSEVDISDIQSNKSLVSRLWSFALRVLNHRECGALEAACTLLNIPLHETDRKTRVR</sequence>